<reference evidence="6 7" key="1">
    <citation type="submission" date="2018-12" db="EMBL/GenBank/DDBJ databases">
        <title>Sphingomonas sp. HMF7854 Genome sequencing and assembly.</title>
        <authorList>
            <person name="Cha I."/>
            <person name="Kang H."/>
            <person name="Kim H."/>
            <person name="Kang J."/>
            <person name="Joh K."/>
        </authorList>
    </citation>
    <scope>NUCLEOTIDE SEQUENCE [LARGE SCALE GENOMIC DNA]</scope>
    <source>
        <strain evidence="6 7">HMF7854</strain>
    </source>
</reference>
<dbReference type="EMBL" id="RWJF01000001">
    <property type="protein sequence ID" value="RST29702.1"/>
    <property type="molecule type" value="Genomic_DNA"/>
</dbReference>
<keyword evidence="4 5" id="KW-0472">Membrane</keyword>
<dbReference type="RefSeq" id="WP_126717541.1">
    <property type="nucleotide sequence ID" value="NZ_RWJF01000001.1"/>
</dbReference>
<name>A0A3R9WM71_9SPHN</name>
<dbReference type="Gene3D" id="1.20.120.1630">
    <property type="match status" value="1"/>
</dbReference>
<dbReference type="Pfam" id="PF04140">
    <property type="entry name" value="ICMT"/>
    <property type="match status" value="1"/>
</dbReference>
<dbReference type="PANTHER" id="PTHR43847">
    <property type="entry name" value="BLL3993 PROTEIN"/>
    <property type="match status" value="1"/>
</dbReference>
<feature type="transmembrane region" description="Helical" evidence="5">
    <location>
        <begin position="84"/>
        <end position="109"/>
    </location>
</feature>
<evidence type="ECO:0000313" key="6">
    <source>
        <dbReference type="EMBL" id="RST29702.1"/>
    </source>
</evidence>
<evidence type="ECO:0000256" key="2">
    <source>
        <dbReference type="ARBA" id="ARBA00022692"/>
    </source>
</evidence>
<dbReference type="GO" id="GO:0016020">
    <property type="term" value="C:membrane"/>
    <property type="evidence" value="ECO:0007669"/>
    <property type="project" value="UniProtKB-SubCell"/>
</dbReference>
<evidence type="ECO:0000313" key="7">
    <source>
        <dbReference type="Proteomes" id="UP000274661"/>
    </source>
</evidence>
<dbReference type="GO" id="GO:0004671">
    <property type="term" value="F:protein C-terminal S-isoprenylcysteine carboxyl O-methyltransferase activity"/>
    <property type="evidence" value="ECO:0007669"/>
    <property type="project" value="InterPro"/>
</dbReference>
<gene>
    <name evidence="6" type="ORF">HMF7854_01820</name>
</gene>
<keyword evidence="3 5" id="KW-1133">Transmembrane helix</keyword>
<evidence type="ECO:0000256" key="3">
    <source>
        <dbReference type="ARBA" id="ARBA00022989"/>
    </source>
</evidence>
<comment type="subcellular location">
    <subcellularLocation>
        <location evidence="1">Membrane</location>
        <topology evidence="1">Multi-pass membrane protein</topology>
    </subcellularLocation>
</comment>
<evidence type="ECO:0000256" key="1">
    <source>
        <dbReference type="ARBA" id="ARBA00004141"/>
    </source>
</evidence>
<feature type="transmembrane region" description="Helical" evidence="5">
    <location>
        <begin position="12"/>
        <end position="28"/>
    </location>
</feature>
<organism evidence="6 7">
    <name type="scientific">Sphingomonas ginkgonis</name>
    <dbReference type="NCBI Taxonomy" id="2315330"/>
    <lineage>
        <taxon>Bacteria</taxon>
        <taxon>Pseudomonadati</taxon>
        <taxon>Pseudomonadota</taxon>
        <taxon>Alphaproteobacteria</taxon>
        <taxon>Sphingomonadales</taxon>
        <taxon>Sphingomonadaceae</taxon>
        <taxon>Sphingomonas</taxon>
    </lineage>
</organism>
<sequence>MERLLDVCEKLFLVLLAAPFLVAFYKALPFEPQLVLLALSETLAVFFILIHRRGVVRQRPSAWILGLLGTALPLLVRPDPSATMIAPPAVGTALMMAGLLLTIAAKLFLNRSFGIVAANRGIKRAGPYRLVRHPMYLGYVVGEIGFLLTSFSLLTLGLYLLAWGLQVGRILQEEQLLREDPDYRRYAGRVRWRLVPGLF</sequence>
<evidence type="ECO:0000256" key="5">
    <source>
        <dbReference type="SAM" id="Phobius"/>
    </source>
</evidence>
<dbReference type="AlphaFoldDB" id="A0A3R9WM71"/>
<dbReference type="PANTHER" id="PTHR43847:SF1">
    <property type="entry name" value="BLL3993 PROTEIN"/>
    <property type="match status" value="1"/>
</dbReference>
<proteinExistence type="predicted"/>
<evidence type="ECO:0000256" key="4">
    <source>
        <dbReference type="ARBA" id="ARBA00023136"/>
    </source>
</evidence>
<feature type="transmembrane region" description="Helical" evidence="5">
    <location>
        <begin position="34"/>
        <end position="50"/>
    </location>
</feature>
<accession>A0A3R9WM71</accession>
<feature type="transmembrane region" description="Helical" evidence="5">
    <location>
        <begin position="62"/>
        <end position="78"/>
    </location>
</feature>
<keyword evidence="2 5" id="KW-0812">Transmembrane</keyword>
<comment type="caution">
    <text evidence="6">The sequence shown here is derived from an EMBL/GenBank/DDBJ whole genome shotgun (WGS) entry which is preliminary data.</text>
</comment>
<keyword evidence="7" id="KW-1185">Reference proteome</keyword>
<dbReference type="InterPro" id="IPR007269">
    <property type="entry name" value="ICMT_MeTrfase"/>
</dbReference>
<dbReference type="OrthoDB" id="7203053at2"/>
<protein>
    <submittedName>
        <fullName evidence="6">DUF1295 domain-containing protein</fullName>
    </submittedName>
</protein>
<dbReference type="Proteomes" id="UP000274661">
    <property type="component" value="Unassembled WGS sequence"/>
</dbReference>
<dbReference type="InterPro" id="IPR052527">
    <property type="entry name" value="Metal_cation-efflux_comp"/>
</dbReference>
<feature type="transmembrane region" description="Helical" evidence="5">
    <location>
        <begin position="136"/>
        <end position="162"/>
    </location>
</feature>